<proteinExistence type="predicted"/>
<accession>A0A2S0I6Q5</accession>
<evidence type="ECO:0000313" key="2">
    <source>
        <dbReference type="EMBL" id="AVJ27695.1"/>
    </source>
</evidence>
<reference evidence="2 3" key="1">
    <citation type="submission" date="2017-09" db="EMBL/GenBank/DDBJ databases">
        <title>Genomic, metabolic, and phenotypic characteristics of bacterial isolates from the natural microbiome of the model nematode Caenorhabditis elegans.</title>
        <authorList>
            <person name="Zimmermann J."/>
            <person name="Obeng N."/>
            <person name="Yang W."/>
            <person name="Obeng O."/>
            <person name="Kissoyan K."/>
            <person name="Pees B."/>
            <person name="Dirksen P."/>
            <person name="Hoppner M."/>
            <person name="Franke A."/>
            <person name="Rosenstiel P."/>
            <person name="Leippe M."/>
            <person name="Dierking K."/>
            <person name="Kaleta C."/>
            <person name="Schulenburg H."/>
        </authorList>
    </citation>
    <scope>NUCLEOTIDE SEQUENCE [LARGE SCALE GENOMIC DNA]</scope>
    <source>
        <strain evidence="2 3">MYb73</strain>
    </source>
</reference>
<feature type="domain" description="DUF4123" evidence="1">
    <location>
        <begin position="37"/>
        <end position="136"/>
    </location>
</feature>
<dbReference type="RefSeq" id="WP_105238547.1">
    <property type="nucleotide sequence ID" value="NZ_CP023270.1"/>
</dbReference>
<dbReference type="AlphaFoldDB" id="A0A2S0I6Q5"/>
<dbReference type="Proteomes" id="UP000239477">
    <property type="component" value="Chromosome"/>
</dbReference>
<name>A0A2S0I6Q5_9BURK</name>
<dbReference type="OrthoDB" id="8665862at2"/>
<evidence type="ECO:0000259" key="1">
    <source>
        <dbReference type="Pfam" id="PF13503"/>
    </source>
</evidence>
<gene>
    <name evidence="2" type="ORF">CLM73_11570</name>
</gene>
<dbReference type="EMBL" id="CP023270">
    <property type="protein sequence ID" value="AVJ27695.1"/>
    <property type="molecule type" value="Genomic_DNA"/>
</dbReference>
<dbReference type="InterPro" id="IPR025391">
    <property type="entry name" value="DUF4123"/>
</dbReference>
<sequence length="290" mass="32661">MNPFSESVVNELRRLPGHGLTAIIEMARLKTDARRQLMERFSGWPLLQQRELENLREIGPWLFGTSAQNNLQGQYDFLCDAADIAGDAICVWLTSAMAPPQLAEHLGHATTAKGPDGATYLLRFHTELAFPVLHARRDLPGIADWLAPVQSWWIVFPHRERKAWKHFTGHGSTKPYRSPAIELDETCWEALAGDPLTYRLADQLRTPLEKKGDRENCHVTRLGIVHDLLAQADRIGLSRQSDRIDYVTLMALQGKALEGSSAWNDALQEAKALRAHLAQALQVRMHRKNG</sequence>
<dbReference type="Pfam" id="PF13503">
    <property type="entry name" value="DUF4123"/>
    <property type="match status" value="1"/>
</dbReference>
<organism evidence="2 3">
    <name type="scientific">Achromobacter spanius</name>
    <dbReference type="NCBI Taxonomy" id="217203"/>
    <lineage>
        <taxon>Bacteria</taxon>
        <taxon>Pseudomonadati</taxon>
        <taxon>Pseudomonadota</taxon>
        <taxon>Betaproteobacteria</taxon>
        <taxon>Burkholderiales</taxon>
        <taxon>Alcaligenaceae</taxon>
        <taxon>Achromobacter</taxon>
    </lineage>
</organism>
<protein>
    <recommendedName>
        <fullName evidence="1">DUF4123 domain-containing protein</fullName>
    </recommendedName>
</protein>
<keyword evidence="3" id="KW-1185">Reference proteome</keyword>
<evidence type="ECO:0000313" key="3">
    <source>
        <dbReference type="Proteomes" id="UP000239477"/>
    </source>
</evidence>